<dbReference type="InterPro" id="IPR013320">
    <property type="entry name" value="ConA-like_dom_sf"/>
</dbReference>
<sequence length="608" mass="67976">MPGEWWFQQTLSGLVSGNLAPYTRECSCWLSFIELGASLSHVILTRSHHCSINDSARVSYTLHHEACSRLNRRNGPSTRGQCTARSVLQPCTLEDLPDPEVIRVGDRYYMSTSTFHFSLGAPVLESNNLVDWAYIGHSVPELPGGSSFSLDLGNNKWHTGYGKGVWASSLKYRESEGLFYFYTTVQGTNQTYLYTAKNPSDTWTPHPPLNKIYYDVGLLIDDDDTLYLAYGAKSIEVAQLSADGLTEVVSQPVYTSDEYLAPGEFFQGARMYKIGDVYYIWITKTGNCQYVLKSSDGPFGPYQARDVIVNMRSPVPGSGAPHQGALVDTPQGDWYYMAFVDAGPAGRIPVLAPVKFDEAKWPRVVANFSDARGQWLGQYPKPARISSKEYCGTCFKRHTFVEAKLDSCWEWNHNPDNSKWRLQDGILTLDTASITQSLHYATNTLTHRSIGPGSSMTFCLDTSKLINGDRAGVSLFRDDSTYIGIHKNDNAARIVIFDGAKVGPMRIPVGWINGCPTALDWKWIANGSVTTEKSLNNDRIWLRAKADFRPVFCDEFKQQTRQAIFDLTNSIVGFVGLRFGLFNFATKRLGGQLLVEDCNIELWNPQSE</sequence>
<gene>
    <name evidence="6" type="ORF">IM811_015888</name>
</gene>
<dbReference type="PANTHER" id="PTHR42812:SF15">
    <property type="entry name" value="HYDROLASE, PUTATIVE (AFU_ORTHOLOGUE AFUA_2G00930)-RELATED"/>
    <property type="match status" value="1"/>
</dbReference>
<organism evidence="6 7">
    <name type="scientific">Bionectria ochroleuca</name>
    <name type="common">Gliocladium roseum</name>
    <dbReference type="NCBI Taxonomy" id="29856"/>
    <lineage>
        <taxon>Eukaryota</taxon>
        <taxon>Fungi</taxon>
        <taxon>Dikarya</taxon>
        <taxon>Ascomycota</taxon>
        <taxon>Pezizomycotina</taxon>
        <taxon>Sordariomycetes</taxon>
        <taxon>Hypocreomycetidae</taxon>
        <taxon>Hypocreales</taxon>
        <taxon>Bionectriaceae</taxon>
        <taxon>Clonostachys</taxon>
    </lineage>
</organism>
<dbReference type="PANTHER" id="PTHR42812">
    <property type="entry name" value="BETA-XYLOSIDASE"/>
    <property type="match status" value="1"/>
</dbReference>
<dbReference type="GO" id="GO:0004553">
    <property type="term" value="F:hydrolase activity, hydrolyzing O-glycosyl compounds"/>
    <property type="evidence" value="ECO:0007669"/>
    <property type="project" value="InterPro"/>
</dbReference>
<evidence type="ECO:0000256" key="3">
    <source>
        <dbReference type="ARBA" id="ARBA00023295"/>
    </source>
</evidence>
<name>A0A8H7N678_BIOOC</name>
<reference evidence="6" key="1">
    <citation type="submission" date="2020-10" db="EMBL/GenBank/DDBJ databases">
        <title>High-Quality Genome Resource of Clonostachys rosea strain S41 by Oxford Nanopore Long-Read Sequencing.</title>
        <authorList>
            <person name="Wang H."/>
        </authorList>
    </citation>
    <scope>NUCLEOTIDE SEQUENCE</scope>
    <source>
        <strain evidence="6">S41</strain>
    </source>
</reference>
<comment type="caution">
    <text evidence="6">The sequence shown here is derived from an EMBL/GenBank/DDBJ whole genome shotgun (WGS) entry which is preliminary data.</text>
</comment>
<evidence type="ECO:0000259" key="5">
    <source>
        <dbReference type="Pfam" id="PF17851"/>
    </source>
</evidence>
<dbReference type="Gene3D" id="2.60.120.200">
    <property type="match status" value="1"/>
</dbReference>
<proteinExistence type="inferred from homology"/>
<dbReference type="Pfam" id="PF17851">
    <property type="entry name" value="GH43_C2"/>
    <property type="match status" value="1"/>
</dbReference>
<evidence type="ECO:0000313" key="6">
    <source>
        <dbReference type="EMBL" id="KAF9749861.1"/>
    </source>
</evidence>
<dbReference type="SUPFAM" id="SSF49899">
    <property type="entry name" value="Concanavalin A-like lectins/glucanases"/>
    <property type="match status" value="1"/>
</dbReference>
<dbReference type="InterPro" id="IPR023296">
    <property type="entry name" value="Glyco_hydro_beta-prop_sf"/>
</dbReference>
<dbReference type="GO" id="GO:0005975">
    <property type="term" value="P:carbohydrate metabolic process"/>
    <property type="evidence" value="ECO:0007669"/>
    <property type="project" value="InterPro"/>
</dbReference>
<comment type="similarity">
    <text evidence="1">Belongs to the glycosyl hydrolase 43 family.</text>
</comment>
<accession>A0A8H7N678</accession>
<dbReference type="EMBL" id="JADCTT010000007">
    <property type="protein sequence ID" value="KAF9749861.1"/>
    <property type="molecule type" value="Genomic_DNA"/>
</dbReference>
<evidence type="ECO:0000256" key="2">
    <source>
        <dbReference type="ARBA" id="ARBA00022801"/>
    </source>
</evidence>
<keyword evidence="2" id="KW-0378">Hydrolase</keyword>
<evidence type="ECO:0000256" key="4">
    <source>
        <dbReference type="PIRSR" id="PIRSR606710-2"/>
    </source>
</evidence>
<dbReference type="Gene3D" id="2.115.10.20">
    <property type="entry name" value="Glycosyl hydrolase domain, family 43"/>
    <property type="match status" value="1"/>
</dbReference>
<dbReference type="Pfam" id="PF04616">
    <property type="entry name" value="Glyco_hydro_43"/>
    <property type="match status" value="1"/>
</dbReference>
<evidence type="ECO:0000313" key="7">
    <source>
        <dbReference type="Proteomes" id="UP000616885"/>
    </source>
</evidence>
<dbReference type="InterPro" id="IPR041542">
    <property type="entry name" value="GH43_C2"/>
</dbReference>
<dbReference type="AlphaFoldDB" id="A0A8H7N678"/>
<feature type="site" description="Important for catalytic activity, responsible for pKa modulation of the active site Glu and correct orientation of both the proton donor and substrate" evidence="4">
    <location>
        <position position="215"/>
    </location>
</feature>
<keyword evidence="3" id="KW-0326">Glycosidase</keyword>
<feature type="domain" description="Beta-xylosidase C-terminal Concanavalin A-like" evidence="5">
    <location>
        <begin position="398"/>
        <end position="494"/>
    </location>
</feature>
<dbReference type="SUPFAM" id="SSF75005">
    <property type="entry name" value="Arabinanase/levansucrase/invertase"/>
    <property type="match status" value="1"/>
</dbReference>
<dbReference type="Proteomes" id="UP000616885">
    <property type="component" value="Unassembled WGS sequence"/>
</dbReference>
<dbReference type="InterPro" id="IPR006710">
    <property type="entry name" value="Glyco_hydro_43"/>
</dbReference>
<protein>
    <recommendedName>
        <fullName evidence="5">Beta-xylosidase C-terminal Concanavalin A-like domain-containing protein</fullName>
    </recommendedName>
</protein>
<dbReference type="InterPro" id="IPR051795">
    <property type="entry name" value="Glycosyl_Hydrlase_43"/>
</dbReference>
<evidence type="ECO:0000256" key="1">
    <source>
        <dbReference type="ARBA" id="ARBA00009865"/>
    </source>
</evidence>
<dbReference type="CDD" id="cd09001">
    <property type="entry name" value="GH43_FsAxh1-like"/>
    <property type="match status" value="1"/>
</dbReference>